<evidence type="ECO:0000259" key="10">
    <source>
        <dbReference type="PROSITE" id="PS51371"/>
    </source>
</evidence>
<comment type="caution">
    <text evidence="12">The sequence shown here is derived from an EMBL/GenBank/DDBJ whole genome shotgun (WGS) entry which is preliminary data.</text>
</comment>
<dbReference type="InterPro" id="IPR005170">
    <property type="entry name" value="Transptr-assoc_dom"/>
</dbReference>
<dbReference type="GO" id="GO:0005886">
    <property type="term" value="C:plasma membrane"/>
    <property type="evidence" value="ECO:0007669"/>
    <property type="project" value="UniProtKB-SubCell"/>
</dbReference>
<evidence type="ECO:0000256" key="6">
    <source>
        <dbReference type="ARBA" id="ARBA00022989"/>
    </source>
</evidence>
<keyword evidence="8 9" id="KW-0472">Membrane</keyword>
<evidence type="ECO:0000256" key="9">
    <source>
        <dbReference type="SAM" id="Phobius"/>
    </source>
</evidence>
<evidence type="ECO:0000256" key="4">
    <source>
        <dbReference type="ARBA" id="ARBA00022692"/>
    </source>
</evidence>
<evidence type="ECO:0000256" key="3">
    <source>
        <dbReference type="ARBA" id="ARBA00022475"/>
    </source>
</evidence>
<dbReference type="Pfam" id="PF00571">
    <property type="entry name" value="CBS"/>
    <property type="match status" value="2"/>
</dbReference>
<dbReference type="Gene3D" id="3.10.580.10">
    <property type="entry name" value="CBS-domain"/>
    <property type="match status" value="1"/>
</dbReference>
<evidence type="ECO:0000256" key="1">
    <source>
        <dbReference type="ARBA" id="ARBA00004651"/>
    </source>
</evidence>
<feature type="transmembrane region" description="Helical" evidence="9">
    <location>
        <begin position="118"/>
        <end position="135"/>
    </location>
</feature>
<name>A0A5J4RJV2_9ZZZZ</name>
<comment type="subcellular location">
    <subcellularLocation>
        <location evidence="1">Cell membrane</location>
        <topology evidence="1">Multi-pass membrane protein</topology>
    </subcellularLocation>
</comment>
<evidence type="ECO:0000313" key="12">
    <source>
        <dbReference type="EMBL" id="KAA6333852.1"/>
    </source>
</evidence>
<evidence type="ECO:0000259" key="11">
    <source>
        <dbReference type="PROSITE" id="PS51846"/>
    </source>
</evidence>
<accession>A0A5J4RJV2</accession>
<dbReference type="Pfam" id="PF03471">
    <property type="entry name" value="CorC_HlyC"/>
    <property type="match status" value="1"/>
</dbReference>
<dbReference type="PROSITE" id="PS51371">
    <property type="entry name" value="CBS"/>
    <property type="match status" value="2"/>
</dbReference>
<gene>
    <name evidence="12" type="ORF">EZS27_017778</name>
</gene>
<dbReference type="PANTHER" id="PTHR22777:SF32">
    <property type="entry name" value="UPF0053 INNER MEMBRANE PROTEIN YFJD"/>
    <property type="match status" value="1"/>
</dbReference>
<protein>
    <submittedName>
        <fullName evidence="12">Magnesium and cobalt efflux protein CorC</fullName>
    </submittedName>
</protein>
<evidence type="ECO:0000256" key="5">
    <source>
        <dbReference type="ARBA" id="ARBA00022737"/>
    </source>
</evidence>
<evidence type="ECO:0000256" key="8">
    <source>
        <dbReference type="ARBA" id="ARBA00023136"/>
    </source>
</evidence>
<feature type="transmembrane region" description="Helical" evidence="9">
    <location>
        <begin position="26"/>
        <end position="53"/>
    </location>
</feature>
<dbReference type="CDD" id="cd04590">
    <property type="entry name" value="CBS_pair_CorC_HlyC_assoc"/>
    <property type="match status" value="1"/>
</dbReference>
<feature type="transmembrane region" description="Helical" evidence="9">
    <location>
        <begin position="82"/>
        <end position="112"/>
    </location>
</feature>
<dbReference type="Gene3D" id="3.30.465.10">
    <property type="match status" value="1"/>
</dbReference>
<dbReference type="SMART" id="SM01091">
    <property type="entry name" value="CorC_HlyC"/>
    <property type="match status" value="1"/>
</dbReference>
<dbReference type="GO" id="GO:0050660">
    <property type="term" value="F:flavin adenine dinucleotide binding"/>
    <property type="evidence" value="ECO:0007669"/>
    <property type="project" value="InterPro"/>
</dbReference>
<dbReference type="SMART" id="SM00116">
    <property type="entry name" value="CBS"/>
    <property type="match status" value="2"/>
</dbReference>
<dbReference type="AlphaFoldDB" id="A0A5J4RJV2"/>
<dbReference type="SUPFAM" id="SSF54631">
    <property type="entry name" value="CBS-domain pair"/>
    <property type="match status" value="1"/>
</dbReference>
<dbReference type="InterPro" id="IPR019862">
    <property type="entry name" value="Motility-assoc_prot_GldE"/>
</dbReference>
<keyword evidence="6 9" id="KW-1133">Transmembrane helix</keyword>
<dbReference type="InterPro" id="IPR036318">
    <property type="entry name" value="FAD-bd_PCMH-like_sf"/>
</dbReference>
<dbReference type="FunFam" id="3.10.580.10:FF:000002">
    <property type="entry name" value="Magnesium/cobalt efflux protein CorC"/>
    <property type="match status" value="1"/>
</dbReference>
<dbReference type="PANTHER" id="PTHR22777">
    <property type="entry name" value="HEMOLYSIN-RELATED"/>
    <property type="match status" value="1"/>
</dbReference>
<organism evidence="12">
    <name type="scientific">termite gut metagenome</name>
    <dbReference type="NCBI Taxonomy" id="433724"/>
    <lineage>
        <taxon>unclassified sequences</taxon>
        <taxon>metagenomes</taxon>
        <taxon>organismal metagenomes</taxon>
    </lineage>
</organism>
<evidence type="ECO:0000256" key="2">
    <source>
        <dbReference type="ARBA" id="ARBA00006337"/>
    </source>
</evidence>
<dbReference type="InterPro" id="IPR046342">
    <property type="entry name" value="CBS_dom_sf"/>
</dbReference>
<feature type="domain" description="CNNM transmembrane" evidence="11">
    <location>
        <begin position="22"/>
        <end position="210"/>
    </location>
</feature>
<dbReference type="Pfam" id="PF01595">
    <property type="entry name" value="CNNM"/>
    <property type="match status" value="1"/>
</dbReference>
<dbReference type="InterPro" id="IPR016169">
    <property type="entry name" value="FAD-bd_PCMH_sub2"/>
</dbReference>
<comment type="similarity">
    <text evidence="2">Belongs to the UPF0053 family.</text>
</comment>
<keyword evidence="5" id="KW-0677">Repeat</keyword>
<dbReference type="SUPFAM" id="SSF56176">
    <property type="entry name" value="FAD-binding/transporter-associated domain-like"/>
    <property type="match status" value="1"/>
</dbReference>
<dbReference type="InterPro" id="IPR002550">
    <property type="entry name" value="CNNM"/>
</dbReference>
<dbReference type="EMBL" id="SNRY01001063">
    <property type="protein sequence ID" value="KAA6333852.1"/>
    <property type="molecule type" value="Genomic_DNA"/>
</dbReference>
<keyword evidence="7" id="KW-0129">CBS domain</keyword>
<reference evidence="12" key="1">
    <citation type="submission" date="2019-03" db="EMBL/GenBank/DDBJ databases">
        <title>Single cell metagenomics reveals metabolic interactions within the superorganism composed of flagellate Streblomastix strix and complex community of Bacteroidetes bacteria on its surface.</title>
        <authorList>
            <person name="Treitli S.C."/>
            <person name="Kolisko M."/>
            <person name="Husnik F."/>
            <person name="Keeling P."/>
            <person name="Hampl V."/>
        </authorList>
    </citation>
    <scope>NUCLEOTIDE SEQUENCE</scope>
    <source>
        <strain evidence="12">STM</strain>
    </source>
</reference>
<keyword evidence="3" id="KW-1003">Cell membrane</keyword>
<evidence type="ECO:0000256" key="7">
    <source>
        <dbReference type="ARBA" id="ARBA00023122"/>
    </source>
</evidence>
<dbReference type="NCBIfam" id="TIGR03520">
    <property type="entry name" value="GldE"/>
    <property type="match status" value="1"/>
</dbReference>
<feature type="domain" description="CBS" evidence="10">
    <location>
        <begin position="227"/>
        <end position="286"/>
    </location>
</feature>
<sequence>MDSDDYLRQMADIFNSISITPPSLEAFIALVFACLLLLVSGFSSASEIAFFSLSPFDLNDIREGNHSSDNKIKKLLDDSERLLATILITNNFANVAIVMLCDFFFMSVFVFYSPVAEFVILTIILTFILLLWGEVMPKIFSSQRSLAFCRVAAPGVWVLQKIFYPLSSLLVNSTGFLNRHITRKGYKISVDQLSQAFELTDKKELTEESNILQGIIRFGGETVKEVMTSRLDMVDLNINTPLKEVIQCIVENAYSRIPVFSGSQDNIKGILYIKDLLPYLNEGDNFHWQSLIRPAYFVPETKMIDELLREFQTNKIHIAIVIDEFGGTSGIVTMEDIIEEIVGEIQDEYDNEERTYTVIDKNTWIFEAKTLLTDFYKVTQLDENSFNKIARDADTLAGLLLEIKGEFPMLNEKVVYNNCEFEVLAMNNRRILKVKLTILTDATVPKAC</sequence>
<dbReference type="InterPro" id="IPR000644">
    <property type="entry name" value="CBS_dom"/>
</dbReference>
<dbReference type="PROSITE" id="PS51846">
    <property type="entry name" value="CNNM"/>
    <property type="match status" value="1"/>
</dbReference>
<dbReference type="InterPro" id="IPR044751">
    <property type="entry name" value="Ion_transp-like_CBS"/>
</dbReference>
<feature type="domain" description="CBS" evidence="10">
    <location>
        <begin position="291"/>
        <end position="348"/>
    </location>
</feature>
<keyword evidence="4 9" id="KW-0812">Transmembrane</keyword>
<proteinExistence type="inferred from homology"/>